<dbReference type="HOGENOM" id="CLU_700512_0_0_1"/>
<keyword evidence="3" id="KW-1185">Reference proteome</keyword>
<evidence type="ECO:0000256" key="1">
    <source>
        <dbReference type="SAM" id="MobiDB-lite"/>
    </source>
</evidence>
<name>A0A0C9UJ53_SPHS4</name>
<organism evidence="2 3">
    <name type="scientific">Sphaerobolus stellatus (strain SS14)</name>
    <dbReference type="NCBI Taxonomy" id="990650"/>
    <lineage>
        <taxon>Eukaryota</taxon>
        <taxon>Fungi</taxon>
        <taxon>Dikarya</taxon>
        <taxon>Basidiomycota</taxon>
        <taxon>Agaricomycotina</taxon>
        <taxon>Agaricomycetes</taxon>
        <taxon>Phallomycetidae</taxon>
        <taxon>Geastrales</taxon>
        <taxon>Sphaerobolaceae</taxon>
        <taxon>Sphaerobolus</taxon>
    </lineage>
</organism>
<feature type="compositionally biased region" description="Acidic residues" evidence="1">
    <location>
        <begin position="99"/>
        <end position="110"/>
    </location>
</feature>
<feature type="region of interest" description="Disordered" evidence="1">
    <location>
        <begin position="244"/>
        <end position="289"/>
    </location>
</feature>
<dbReference type="AlphaFoldDB" id="A0A0C9UJ53"/>
<proteinExistence type="predicted"/>
<accession>A0A0C9UJ53</accession>
<dbReference type="Proteomes" id="UP000054279">
    <property type="component" value="Unassembled WGS sequence"/>
</dbReference>
<protein>
    <submittedName>
        <fullName evidence="2">Uncharacterized protein</fullName>
    </submittedName>
</protein>
<feature type="region of interest" description="Disordered" evidence="1">
    <location>
        <begin position="1"/>
        <end position="21"/>
    </location>
</feature>
<dbReference type="EMBL" id="KN837295">
    <property type="protein sequence ID" value="KIJ28902.1"/>
    <property type="molecule type" value="Genomic_DNA"/>
</dbReference>
<gene>
    <name evidence="2" type="ORF">M422DRAFT_37186</name>
</gene>
<evidence type="ECO:0000313" key="3">
    <source>
        <dbReference type="Proteomes" id="UP000054279"/>
    </source>
</evidence>
<feature type="region of interest" description="Disordered" evidence="1">
    <location>
        <begin position="93"/>
        <end position="114"/>
    </location>
</feature>
<feature type="compositionally biased region" description="Low complexity" evidence="1">
    <location>
        <begin position="244"/>
        <end position="257"/>
    </location>
</feature>
<sequence>MPSDRKTRSLPKMSHLSNLPRLKDSEAAIKENLQFSSSLGCWKFLAPPSSTSKASIAVTYKNVGSPKSKSKSRPTTSHVHTLLREPFLDVPHDIPEIPSETEEEDSDEFWDTGGPSTFPSPLIPPQAAETHQLDSRYLKVVVNFGRNHEVWDPKRHDIYTIYGQIFYKPWKYWPHLSTPPQIVSLSTQLYIKPQHGPAGPKGPDELIGDATASLMTATLSSKPAIFNTQTLHPTRTTKHNALLLSPSISPPSASRLPPALPTDQSKSKTKFKSVSLLPPPPRIPTPEPSFEITPLLFETDGRSTRFRVDIPVGGPLFESKGSGNVTRRFRLKITAEAQMLSCGKLLGAYECVLDNFEFCLSVLRAREIMYGQKAEIKLTEEEKRMREVLGIYGF</sequence>
<evidence type="ECO:0000313" key="2">
    <source>
        <dbReference type="EMBL" id="KIJ28902.1"/>
    </source>
</evidence>
<reference evidence="2 3" key="1">
    <citation type="submission" date="2014-06" db="EMBL/GenBank/DDBJ databases">
        <title>Evolutionary Origins and Diversification of the Mycorrhizal Mutualists.</title>
        <authorList>
            <consortium name="DOE Joint Genome Institute"/>
            <consortium name="Mycorrhizal Genomics Consortium"/>
            <person name="Kohler A."/>
            <person name="Kuo A."/>
            <person name="Nagy L.G."/>
            <person name="Floudas D."/>
            <person name="Copeland A."/>
            <person name="Barry K.W."/>
            <person name="Cichocki N."/>
            <person name="Veneault-Fourrey C."/>
            <person name="LaButti K."/>
            <person name="Lindquist E.A."/>
            <person name="Lipzen A."/>
            <person name="Lundell T."/>
            <person name="Morin E."/>
            <person name="Murat C."/>
            <person name="Riley R."/>
            <person name="Ohm R."/>
            <person name="Sun H."/>
            <person name="Tunlid A."/>
            <person name="Henrissat B."/>
            <person name="Grigoriev I.V."/>
            <person name="Hibbett D.S."/>
            <person name="Martin F."/>
        </authorList>
    </citation>
    <scope>NUCLEOTIDE SEQUENCE [LARGE SCALE GENOMIC DNA]</scope>
    <source>
        <strain evidence="2 3">SS14</strain>
    </source>
</reference>
<feature type="compositionally biased region" description="Pro residues" evidence="1">
    <location>
        <begin position="277"/>
        <end position="287"/>
    </location>
</feature>